<dbReference type="PROSITE" id="PS50109">
    <property type="entry name" value="HIS_KIN"/>
    <property type="match status" value="1"/>
</dbReference>
<keyword evidence="6" id="KW-0597">Phosphoprotein</keyword>
<evidence type="ECO:0000256" key="5">
    <source>
        <dbReference type="ARBA" id="ARBA00023012"/>
    </source>
</evidence>
<dbReference type="InterPro" id="IPR001789">
    <property type="entry name" value="Sig_transdc_resp-reg_receiver"/>
</dbReference>
<dbReference type="Proteomes" id="UP001597085">
    <property type="component" value="Unassembled WGS sequence"/>
</dbReference>
<dbReference type="InterPro" id="IPR035965">
    <property type="entry name" value="PAS-like_dom_sf"/>
</dbReference>
<dbReference type="Pfam" id="PF02518">
    <property type="entry name" value="HATPase_c"/>
    <property type="match status" value="1"/>
</dbReference>
<keyword evidence="11" id="KW-1185">Reference proteome</keyword>
<dbReference type="GO" id="GO:0004673">
    <property type="term" value="F:protein histidine kinase activity"/>
    <property type="evidence" value="ECO:0007669"/>
    <property type="project" value="UniProtKB-EC"/>
</dbReference>
<feature type="domain" description="PAS" evidence="9">
    <location>
        <begin position="141"/>
        <end position="210"/>
    </location>
</feature>
<evidence type="ECO:0000313" key="10">
    <source>
        <dbReference type="EMBL" id="MFD1599380.1"/>
    </source>
</evidence>
<dbReference type="SMART" id="SM00091">
    <property type="entry name" value="PAS"/>
    <property type="match status" value="1"/>
</dbReference>
<sequence>MTGESGEATISVLHVDDQTHVRELLSTFLQRLDRDVTVHSESRPKAALQLIETHPIDCVVSDYEMPVMDGIEFLEAVRGDYPNLPFILFTGAGGEEVAAEAINAGVTDYLQKEGSDSYRLLANQIRNVVSHRRSEDRAKIARTRLIKLYEQTDGFYTLDGDWTITYWNQQIAERTGLSTDDVIGRDFWTVFPEAVGTRVHDNYRTAMETREQVEFEVYYEPYDYWVELRVYPVEGGLFVHSRDITEKREKSQELQYRNELLESFASTVSHDLRNPLNVAEGNLQLAQETGDFEHLEAVAKAHNRMRNLIDELLQVARGEDLEEATVSLSAIAARAWETVSSDGADLAVENDIDFKAYQGQVRRLFENLFWNAIDHGDATRIQVGALESGFYVEDNGEGIPPKYRERVFESGFSTDEESPGYGLSIVTGIAEVHDWEIRVTDGEDGGARFEVTEIERPDE</sequence>
<evidence type="ECO:0000256" key="3">
    <source>
        <dbReference type="ARBA" id="ARBA00022679"/>
    </source>
</evidence>
<dbReference type="SUPFAM" id="SSF47384">
    <property type="entry name" value="Homodimeric domain of signal transducing histidine kinase"/>
    <property type="match status" value="1"/>
</dbReference>
<dbReference type="InterPro" id="IPR003661">
    <property type="entry name" value="HisK_dim/P_dom"/>
</dbReference>
<evidence type="ECO:0000259" key="7">
    <source>
        <dbReference type="PROSITE" id="PS50109"/>
    </source>
</evidence>
<dbReference type="InterPro" id="IPR050736">
    <property type="entry name" value="Sensor_HK_Regulatory"/>
</dbReference>
<evidence type="ECO:0000256" key="2">
    <source>
        <dbReference type="ARBA" id="ARBA00012438"/>
    </source>
</evidence>
<dbReference type="InterPro" id="IPR036097">
    <property type="entry name" value="HisK_dim/P_sf"/>
</dbReference>
<dbReference type="Gene3D" id="3.30.565.10">
    <property type="entry name" value="Histidine kinase-like ATPase, C-terminal domain"/>
    <property type="match status" value="1"/>
</dbReference>
<dbReference type="GO" id="GO:0000160">
    <property type="term" value="P:phosphorelay signal transduction system"/>
    <property type="evidence" value="ECO:0007669"/>
    <property type="project" value="UniProtKB-KW"/>
</dbReference>
<comment type="caution">
    <text evidence="10">The sequence shown here is derived from an EMBL/GenBank/DDBJ whole genome shotgun (WGS) entry which is preliminary data.</text>
</comment>
<keyword evidence="4" id="KW-0418">Kinase</keyword>
<dbReference type="NCBIfam" id="TIGR00229">
    <property type="entry name" value="sensory_box"/>
    <property type="match status" value="1"/>
</dbReference>
<dbReference type="InterPro" id="IPR003594">
    <property type="entry name" value="HATPase_dom"/>
</dbReference>
<evidence type="ECO:0000256" key="1">
    <source>
        <dbReference type="ARBA" id="ARBA00000085"/>
    </source>
</evidence>
<evidence type="ECO:0000259" key="8">
    <source>
        <dbReference type="PROSITE" id="PS50110"/>
    </source>
</evidence>
<dbReference type="InterPro" id="IPR013656">
    <property type="entry name" value="PAS_4"/>
</dbReference>
<accession>A0ABD6CNR3</accession>
<dbReference type="InterPro" id="IPR005467">
    <property type="entry name" value="His_kinase_dom"/>
</dbReference>
<comment type="catalytic activity">
    <reaction evidence="1">
        <text>ATP + protein L-histidine = ADP + protein N-phospho-L-histidine.</text>
        <dbReference type="EC" id="2.7.13.3"/>
    </reaction>
</comment>
<proteinExistence type="predicted"/>
<organism evidence="10 11">
    <name type="scientific">Halobellus rarus</name>
    <dbReference type="NCBI Taxonomy" id="1126237"/>
    <lineage>
        <taxon>Archaea</taxon>
        <taxon>Methanobacteriati</taxon>
        <taxon>Methanobacteriota</taxon>
        <taxon>Stenosarchaea group</taxon>
        <taxon>Halobacteria</taxon>
        <taxon>Halobacteriales</taxon>
        <taxon>Haloferacaceae</taxon>
        <taxon>Halobellus</taxon>
    </lineage>
</organism>
<name>A0ABD6CNR3_9EURY</name>
<dbReference type="EMBL" id="JBHUDK010000009">
    <property type="protein sequence ID" value="MFD1599380.1"/>
    <property type="molecule type" value="Genomic_DNA"/>
</dbReference>
<feature type="modified residue" description="4-aspartylphosphate" evidence="6">
    <location>
        <position position="62"/>
    </location>
</feature>
<dbReference type="InterPro" id="IPR036890">
    <property type="entry name" value="HATPase_C_sf"/>
</dbReference>
<gene>
    <name evidence="10" type="ORF">ACFSBX_10480</name>
</gene>
<dbReference type="PROSITE" id="PS50112">
    <property type="entry name" value="PAS"/>
    <property type="match status" value="1"/>
</dbReference>
<reference evidence="10 11" key="1">
    <citation type="journal article" date="2019" name="Int. J. Syst. Evol. Microbiol.">
        <title>The Global Catalogue of Microorganisms (GCM) 10K type strain sequencing project: providing services to taxonomists for standard genome sequencing and annotation.</title>
        <authorList>
            <consortium name="The Broad Institute Genomics Platform"/>
            <consortium name="The Broad Institute Genome Sequencing Center for Infectious Disease"/>
            <person name="Wu L."/>
            <person name="Ma J."/>
        </authorList>
    </citation>
    <scope>NUCLEOTIDE SEQUENCE [LARGE SCALE GENOMIC DNA]</scope>
    <source>
        <strain evidence="10 11">CGMCC 1.12121</strain>
    </source>
</reference>
<dbReference type="SMART" id="SM00448">
    <property type="entry name" value="REC"/>
    <property type="match status" value="1"/>
</dbReference>
<dbReference type="EC" id="2.7.13.3" evidence="2"/>
<evidence type="ECO:0000256" key="6">
    <source>
        <dbReference type="PROSITE-ProRule" id="PRU00169"/>
    </source>
</evidence>
<evidence type="ECO:0000313" key="11">
    <source>
        <dbReference type="Proteomes" id="UP001597085"/>
    </source>
</evidence>
<dbReference type="AlphaFoldDB" id="A0ABD6CNR3"/>
<dbReference type="Gene3D" id="1.10.287.130">
    <property type="match status" value="1"/>
</dbReference>
<dbReference type="InterPro" id="IPR011006">
    <property type="entry name" value="CheY-like_superfamily"/>
</dbReference>
<dbReference type="PROSITE" id="PS50110">
    <property type="entry name" value="RESPONSE_REGULATORY"/>
    <property type="match status" value="1"/>
</dbReference>
<dbReference type="CDD" id="cd00082">
    <property type="entry name" value="HisKA"/>
    <property type="match status" value="1"/>
</dbReference>
<dbReference type="PANTHER" id="PTHR43711">
    <property type="entry name" value="TWO-COMPONENT HISTIDINE KINASE"/>
    <property type="match status" value="1"/>
</dbReference>
<dbReference type="Pfam" id="PF08448">
    <property type="entry name" value="PAS_4"/>
    <property type="match status" value="1"/>
</dbReference>
<dbReference type="Gene3D" id="3.30.450.20">
    <property type="entry name" value="PAS domain"/>
    <property type="match status" value="1"/>
</dbReference>
<evidence type="ECO:0000259" key="9">
    <source>
        <dbReference type="PROSITE" id="PS50112"/>
    </source>
</evidence>
<dbReference type="CDD" id="cd00075">
    <property type="entry name" value="HATPase"/>
    <property type="match status" value="1"/>
</dbReference>
<keyword evidence="5" id="KW-0902">Two-component regulatory system</keyword>
<dbReference type="SUPFAM" id="SSF55874">
    <property type="entry name" value="ATPase domain of HSP90 chaperone/DNA topoisomerase II/histidine kinase"/>
    <property type="match status" value="1"/>
</dbReference>
<dbReference type="InterPro" id="IPR000014">
    <property type="entry name" value="PAS"/>
</dbReference>
<dbReference type="SMART" id="SM00387">
    <property type="entry name" value="HATPase_c"/>
    <property type="match status" value="1"/>
</dbReference>
<dbReference type="Pfam" id="PF00072">
    <property type="entry name" value="Response_reg"/>
    <property type="match status" value="1"/>
</dbReference>
<dbReference type="Pfam" id="PF00512">
    <property type="entry name" value="HisKA"/>
    <property type="match status" value="1"/>
</dbReference>
<dbReference type="PANTHER" id="PTHR43711:SF1">
    <property type="entry name" value="HISTIDINE KINASE 1"/>
    <property type="match status" value="1"/>
</dbReference>
<dbReference type="CDD" id="cd00130">
    <property type="entry name" value="PAS"/>
    <property type="match status" value="1"/>
</dbReference>
<dbReference type="SMART" id="SM00388">
    <property type="entry name" value="HisKA"/>
    <property type="match status" value="1"/>
</dbReference>
<dbReference type="Gene3D" id="3.40.50.2300">
    <property type="match status" value="1"/>
</dbReference>
<feature type="domain" description="Histidine kinase" evidence="7">
    <location>
        <begin position="267"/>
        <end position="457"/>
    </location>
</feature>
<evidence type="ECO:0000256" key="4">
    <source>
        <dbReference type="ARBA" id="ARBA00022777"/>
    </source>
</evidence>
<dbReference type="CDD" id="cd00156">
    <property type="entry name" value="REC"/>
    <property type="match status" value="1"/>
</dbReference>
<feature type="domain" description="Response regulatory" evidence="8">
    <location>
        <begin position="11"/>
        <end position="127"/>
    </location>
</feature>
<dbReference type="SUPFAM" id="SSF52172">
    <property type="entry name" value="CheY-like"/>
    <property type="match status" value="1"/>
</dbReference>
<protein>
    <recommendedName>
        <fullName evidence="2">histidine kinase</fullName>
        <ecNumber evidence="2">2.7.13.3</ecNumber>
    </recommendedName>
</protein>
<keyword evidence="3" id="KW-0808">Transferase</keyword>
<dbReference type="RefSeq" id="WP_256420954.1">
    <property type="nucleotide sequence ID" value="NZ_JANHDI010000005.1"/>
</dbReference>
<dbReference type="SUPFAM" id="SSF55785">
    <property type="entry name" value="PYP-like sensor domain (PAS domain)"/>
    <property type="match status" value="1"/>
</dbReference>